<dbReference type="SUPFAM" id="SSF56300">
    <property type="entry name" value="Metallo-dependent phosphatases"/>
    <property type="match status" value="1"/>
</dbReference>
<dbReference type="InterPro" id="IPR029052">
    <property type="entry name" value="Metallo-depent_PP-like"/>
</dbReference>
<dbReference type="InterPro" id="IPR051693">
    <property type="entry name" value="UPF0046_metallophosphoest"/>
</dbReference>
<accession>A0ABP0B042</accession>
<name>A0ABP0B042_9PEZI</name>
<protein>
    <recommendedName>
        <fullName evidence="3">Calcineurin-like phosphoesterase domain-containing protein</fullName>
    </recommendedName>
</protein>
<proteinExistence type="predicted"/>
<evidence type="ECO:0000313" key="1">
    <source>
        <dbReference type="EMBL" id="CAK7212920.1"/>
    </source>
</evidence>
<sequence>MTRMTSTVKTRILILSDTCGQQFPADRLPKCKVDLVLYCGNLTKESKISEYHTTIDMLKSLDAPMKLVIPGNNDYSLDKPSLRQKILDEGLAGQRDVVIAKYGLYGEAQMLFDLVRDSHGIHLLDEGTHKFTLPNGATFSLYASPFTSSPKADGAFQSQSNEKHEFKIENGVDIVMTHCPPAGIFDRSRDFKMQGDRKLFEAIERAQPRLHCFGHIRYSWGGSLSTWRDNSFFQTDPPSHFACIDNLKTKKLDCLWNLRVSCADSEEAAMYKTRRQARLEAKGYRTTSHCNVDSHPIVPGKKTLFINASIMGDHIPFQLPWVVEMELPCVKE</sequence>
<dbReference type="PANTHER" id="PTHR12905">
    <property type="entry name" value="METALLOPHOSPHOESTERASE"/>
    <property type="match status" value="1"/>
</dbReference>
<dbReference type="Gene3D" id="3.60.21.10">
    <property type="match status" value="1"/>
</dbReference>
<dbReference type="PANTHER" id="PTHR12905:SF0">
    <property type="entry name" value="CALCINEURIN-LIKE PHOSPHOESTERASE DOMAIN-CONTAINING PROTEIN"/>
    <property type="match status" value="1"/>
</dbReference>
<evidence type="ECO:0008006" key="3">
    <source>
        <dbReference type="Google" id="ProtNLM"/>
    </source>
</evidence>
<evidence type="ECO:0000313" key="2">
    <source>
        <dbReference type="Proteomes" id="UP001642406"/>
    </source>
</evidence>
<gene>
    <name evidence="1" type="ORF">SBRCBS47491_001627</name>
</gene>
<keyword evidence="2" id="KW-1185">Reference proteome</keyword>
<dbReference type="EMBL" id="CAWUHC010000009">
    <property type="protein sequence ID" value="CAK7212920.1"/>
    <property type="molecule type" value="Genomic_DNA"/>
</dbReference>
<comment type="caution">
    <text evidence="1">The sequence shown here is derived from an EMBL/GenBank/DDBJ whole genome shotgun (WGS) entry which is preliminary data.</text>
</comment>
<reference evidence="1 2" key="1">
    <citation type="submission" date="2024-01" db="EMBL/GenBank/DDBJ databases">
        <authorList>
            <person name="Allen C."/>
            <person name="Tagirdzhanova G."/>
        </authorList>
    </citation>
    <scope>NUCLEOTIDE SEQUENCE [LARGE SCALE GENOMIC DNA]</scope>
</reference>
<dbReference type="Proteomes" id="UP001642406">
    <property type="component" value="Unassembled WGS sequence"/>
</dbReference>
<organism evidence="1 2">
    <name type="scientific">Sporothrix bragantina</name>
    <dbReference type="NCBI Taxonomy" id="671064"/>
    <lineage>
        <taxon>Eukaryota</taxon>
        <taxon>Fungi</taxon>
        <taxon>Dikarya</taxon>
        <taxon>Ascomycota</taxon>
        <taxon>Pezizomycotina</taxon>
        <taxon>Sordariomycetes</taxon>
        <taxon>Sordariomycetidae</taxon>
        <taxon>Ophiostomatales</taxon>
        <taxon>Ophiostomataceae</taxon>
        <taxon>Sporothrix</taxon>
    </lineage>
</organism>